<sequence>MMKQLTCEMCGGTDLIKDGGVFVCQTCGCKYSVEEAKKMMIEGTVEVQGTVQVDNSALVEKYLQNARRAKAKEDWEETEKYYNLVEQNEPDNIEAIFYSAYGKARLSLIDPDIYKREQIFNVLNNCVSIIDDRYNAEKSREMEGIITEISDDIDRLRASDYVFHQELVNGRILTDKYRTVKLFNRLHVNFIETLENITKIDKQVYLYDLIKKHCDLLVKYGELENDSILRRIRDEASSAGEKLAVQQRKERIEAYWAEHEEEKKTLENEKAQLESQLEEAEREKENVPGMEDIKALEERKKGLEDEVDRIAFFKIREKKAKEQEIEDVRTRIYEMKESIAPAVREAQDRVYAVRRKIADITRELTKDRRQE</sequence>
<organism evidence="2 3">
    <name type="scientific">Wansuia hejianensis</name>
    <dbReference type="NCBI Taxonomy" id="2763667"/>
    <lineage>
        <taxon>Bacteria</taxon>
        <taxon>Bacillati</taxon>
        <taxon>Bacillota</taxon>
        <taxon>Clostridia</taxon>
        <taxon>Lachnospirales</taxon>
        <taxon>Lachnospiraceae</taxon>
        <taxon>Wansuia</taxon>
    </lineage>
</organism>
<accession>A0A7G9GHK2</accession>
<evidence type="ECO:0000256" key="1">
    <source>
        <dbReference type="SAM" id="Coils"/>
    </source>
</evidence>
<dbReference type="AlphaFoldDB" id="A0A7G9GHK2"/>
<protein>
    <submittedName>
        <fullName evidence="2">Uncharacterized protein</fullName>
    </submittedName>
</protein>
<evidence type="ECO:0000313" key="3">
    <source>
        <dbReference type="Proteomes" id="UP000515860"/>
    </source>
</evidence>
<dbReference type="Proteomes" id="UP000515860">
    <property type="component" value="Chromosome"/>
</dbReference>
<keyword evidence="1" id="KW-0175">Coiled coil</keyword>
<proteinExistence type="predicted"/>
<keyword evidence="3" id="KW-1185">Reference proteome</keyword>
<feature type="coiled-coil region" evidence="1">
    <location>
        <begin position="249"/>
        <end position="290"/>
    </location>
</feature>
<gene>
    <name evidence="2" type="ORF">H9Q79_08485</name>
</gene>
<name>A0A7G9GHK2_9FIRM</name>
<evidence type="ECO:0000313" key="2">
    <source>
        <dbReference type="EMBL" id="QNM10284.1"/>
    </source>
</evidence>
<dbReference type="KEGG" id="whj:H9Q79_08485"/>
<dbReference type="EMBL" id="CP060635">
    <property type="protein sequence ID" value="QNM10284.1"/>
    <property type="molecule type" value="Genomic_DNA"/>
</dbReference>
<dbReference type="RefSeq" id="WP_147371409.1">
    <property type="nucleotide sequence ID" value="NZ_CP060635.1"/>
</dbReference>
<reference evidence="2 3" key="1">
    <citation type="submission" date="2020-08" db="EMBL/GenBank/DDBJ databases">
        <authorList>
            <person name="Liu C."/>
            <person name="Sun Q."/>
        </authorList>
    </citation>
    <scope>NUCLEOTIDE SEQUENCE [LARGE SCALE GENOMIC DNA]</scope>
    <source>
        <strain evidence="2 3">NSJ-29</strain>
    </source>
</reference>